<gene>
    <name evidence="2" type="ORF">QRX88_17210</name>
</gene>
<reference evidence="2 3" key="1">
    <citation type="submission" date="2023-06" db="EMBL/GenBank/DDBJ databases">
        <title>Acute promotion of culturable opportunistic pathogens and persistent increase of antibiotic resistance following antibiotic exposure in mouse gut microbiota.</title>
        <authorList>
            <person name="Li L."/>
            <person name="Wang B."/>
            <person name="Sun Y."/>
            <person name="Wang M."/>
            <person name="Xu H."/>
        </authorList>
    </citation>
    <scope>NUCLEOTIDE SEQUENCE [LARGE SCALE GENOMIC DNA]</scope>
    <source>
        <strain evidence="2 3">CRI2_2</strain>
    </source>
</reference>
<organism evidence="2 3">
    <name type="scientific">Enterococcus gallinarum</name>
    <dbReference type="NCBI Taxonomy" id="1353"/>
    <lineage>
        <taxon>Bacteria</taxon>
        <taxon>Bacillati</taxon>
        <taxon>Bacillota</taxon>
        <taxon>Bacilli</taxon>
        <taxon>Lactobacillales</taxon>
        <taxon>Enterococcaceae</taxon>
        <taxon>Enterococcus</taxon>
    </lineage>
</organism>
<dbReference type="Pfam" id="PF05382">
    <property type="entry name" value="Amidase_5"/>
    <property type="match status" value="1"/>
</dbReference>
<dbReference type="EMBL" id="JASUBT010000018">
    <property type="protein sequence ID" value="MDL4937442.1"/>
    <property type="molecule type" value="Genomic_DNA"/>
</dbReference>
<sequence length="101" mass="11896">MKRGFRWDRWHVVLFISSTQIIHCNYARNGVTIDDEATTCPYSMGWYVYRLKGTFYSLNTSPATSSSWRAENGHFKLIQQSSFEKVLQQIQEKLRRLVSDL</sequence>
<comment type="caution">
    <text evidence="2">The sequence shown here is derived from an EMBL/GenBank/DDBJ whole genome shotgun (WGS) entry which is preliminary data.</text>
</comment>
<evidence type="ECO:0000313" key="3">
    <source>
        <dbReference type="Proteomes" id="UP001241571"/>
    </source>
</evidence>
<dbReference type="InterPro" id="IPR008044">
    <property type="entry name" value="Phage_lysin"/>
</dbReference>
<feature type="domain" description="Bacteriophage lysin" evidence="1">
    <location>
        <begin position="11"/>
        <end position="52"/>
    </location>
</feature>
<dbReference type="RefSeq" id="WP_254697016.1">
    <property type="nucleotide sequence ID" value="NZ_CAJSZC010000010.1"/>
</dbReference>
<evidence type="ECO:0000313" key="2">
    <source>
        <dbReference type="EMBL" id="MDL4937442.1"/>
    </source>
</evidence>
<proteinExistence type="predicted"/>
<protein>
    <submittedName>
        <fullName evidence="2">Peptidoglycan amidohydrolase family protein</fullName>
    </submittedName>
</protein>
<accession>A0ABD4ZXF3</accession>
<name>A0ABD4ZXF3_ENTGA</name>
<dbReference type="AlphaFoldDB" id="A0ABD4ZXF3"/>
<dbReference type="Proteomes" id="UP001241571">
    <property type="component" value="Unassembled WGS sequence"/>
</dbReference>
<evidence type="ECO:0000259" key="1">
    <source>
        <dbReference type="Pfam" id="PF05382"/>
    </source>
</evidence>